<dbReference type="KEGG" id="tet:TTHERM_00759070"/>
<accession>Q23JJ8</accession>
<keyword evidence="1" id="KW-0175">Coiled coil</keyword>
<dbReference type="OrthoDB" id="77931at2759"/>
<feature type="transmembrane region" description="Helical" evidence="2">
    <location>
        <begin position="1985"/>
        <end position="2002"/>
    </location>
</feature>
<dbReference type="InterPro" id="IPR036322">
    <property type="entry name" value="WD40_repeat_dom_sf"/>
</dbReference>
<keyword evidence="2" id="KW-0472">Membrane</keyword>
<protein>
    <submittedName>
        <fullName evidence="4">Transmembrane protein, putative</fullName>
    </submittedName>
</protein>
<dbReference type="eggNOG" id="ENOG502R2EU">
    <property type="taxonomic scope" value="Eukaryota"/>
</dbReference>
<proteinExistence type="predicted"/>
<feature type="transmembrane region" description="Helical" evidence="2">
    <location>
        <begin position="2150"/>
        <end position="2167"/>
    </location>
</feature>
<feature type="coiled-coil region" evidence="1">
    <location>
        <begin position="1811"/>
        <end position="1838"/>
    </location>
</feature>
<dbReference type="PANTHER" id="PTHR11319">
    <property type="entry name" value="G PROTEIN-COUPLED RECEPTOR-RELATED"/>
    <property type="match status" value="1"/>
</dbReference>
<dbReference type="GeneID" id="7843127"/>
<reference evidence="5" key="1">
    <citation type="journal article" date="2006" name="PLoS Biol.">
        <title>Macronuclear genome sequence of the ciliate Tetrahymena thermophila, a model eukaryote.</title>
        <authorList>
            <person name="Eisen J.A."/>
            <person name="Coyne R.S."/>
            <person name="Wu M."/>
            <person name="Wu D."/>
            <person name="Thiagarajan M."/>
            <person name="Wortman J.R."/>
            <person name="Badger J.H."/>
            <person name="Ren Q."/>
            <person name="Amedeo P."/>
            <person name="Jones K.M."/>
            <person name="Tallon L.J."/>
            <person name="Delcher A.L."/>
            <person name="Salzberg S.L."/>
            <person name="Silva J.C."/>
            <person name="Haas B.J."/>
            <person name="Majoros W.H."/>
            <person name="Farzad M."/>
            <person name="Carlton J.M."/>
            <person name="Smith R.K. Jr."/>
            <person name="Garg J."/>
            <person name="Pearlman R.E."/>
            <person name="Karrer K.M."/>
            <person name="Sun L."/>
            <person name="Manning G."/>
            <person name="Elde N.C."/>
            <person name="Turkewitz A.P."/>
            <person name="Asai D.J."/>
            <person name="Wilkes D.E."/>
            <person name="Wang Y."/>
            <person name="Cai H."/>
            <person name="Collins K."/>
            <person name="Stewart B.A."/>
            <person name="Lee S.R."/>
            <person name="Wilamowska K."/>
            <person name="Weinberg Z."/>
            <person name="Ruzzo W.L."/>
            <person name="Wloga D."/>
            <person name="Gaertig J."/>
            <person name="Frankel J."/>
            <person name="Tsao C.-C."/>
            <person name="Gorovsky M.A."/>
            <person name="Keeling P.J."/>
            <person name="Waller R.F."/>
            <person name="Patron N.J."/>
            <person name="Cherry J.M."/>
            <person name="Stover N.A."/>
            <person name="Krieger C.J."/>
            <person name="del Toro C."/>
            <person name="Ryder H.F."/>
            <person name="Williamson S.C."/>
            <person name="Barbeau R.A."/>
            <person name="Hamilton E.P."/>
            <person name="Orias E."/>
        </authorList>
    </citation>
    <scope>NUCLEOTIDE SEQUENCE [LARGE SCALE GENOMIC DNA]</scope>
    <source>
        <strain evidence="5">SB210</strain>
    </source>
</reference>
<feature type="transmembrane region" description="Helical" evidence="2">
    <location>
        <begin position="1947"/>
        <end position="1973"/>
    </location>
</feature>
<dbReference type="SUPFAM" id="SSF50978">
    <property type="entry name" value="WD40 repeat-like"/>
    <property type="match status" value="1"/>
</dbReference>
<gene>
    <name evidence="4" type="ORF">TTHERM_00759070</name>
</gene>
<dbReference type="EMBL" id="GG662685">
    <property type="protein sequence ID" value="EAR96745.3"/>
    <property type="molecule type" value="Genomic_DNA"/>
</dbReference>
<feature type="transmembrane region" description="Helical" evidence="2">
    <location>
        <begin position="2040"/>
        <end position="2065"/>
    </location>
</feature>
<keyword evidence="2 4" id="KW-0812">Transmembrane</keyword>
<dbReference type="HOGENOM" id="CLU_001085_1_0_1"/>
<keyword evidence="5" id="KW-1185">Reference proteome</keyword>
<dbReference type="PANTHER" id="PTHR11319:SF35">
    <property type="entry name" value="OUTER MEMBRANE PROTEIN PMPC-RELATED"/>
    <property type="match status" value="1"/>
</dbReference>
<keyword evidence="2" id="KW-1133">Transmembrane helix</keyword>
<evidence type="ECO:0000256" key="2">
    <source>
        <dbReference type="SAM" id="Phobius"/>
    </source>
</evidence>
<organism evidence="4 5">
    <name type="scientific">Tetrahymena thermophila (strain SB210)</name>
    <dbReference type="NCBI Taxonomy" id="312017"/>
    <lineage>
        <taxon>Eukaryota</taxon>
        <taxon>Sar</taxon>
        <taxon>Alveolata</taxon>
        <taxon>Ciliophora</taxon>
        <taxon>Intramacronucleata</taxon>
        <taxon>Oligohymenophorea</taxon>
        <taxon>Hymenostomatida</taxon>
        <taxon>Tetrahymenina</taxon>
        <taxon>Tetrahymenidae</taxon>
        <taxon>Tetrahymena</taxon>
    </lineage>
</organism>
<name>Q23JJ8_TETTS</name>
<evidence type="ECO:0000313" key="5">
    <source>
        <dbReference type="Proteomes" id="UP000009168"/>
    </source>
</evidence>
<feature type="transmembrane region" description="Helical" evidence="2">
    <location>
        <begin position="2179"/>
        <end position="2202"/>
    </location>
</feature>
<dbReference type="InParanoid" id="Q23JJ8"/>
<feature type="transmembrane region" description="Helical" evidence="2">
    <location>
        <begin position="2105"/>
        <end position="2130"/>
    </location>
</feature>
<sequence length="2397" mass="277201">MNQKMSFSRILITLISIFSLNYQFFCNKCPALQMINNPKNTEGYTVYSFLRIPKTNILVINTSQYYSQYNIIYYYDMSSGQGEVINIVTPDFQILNMEYNQLTDQFVISNKQNLIFAELYTFKMIYSISINSISSLKIIKDTNLIILTNNYNILQIFDFQKYQIVLVMDNTQSLQTFPDNSPLYQYYSDIYKLSSGDFIIVTVNDMGVITWSIDLLNLTYKFNGYIPDSQVQQGEDTKYFTKHLTLDILFIVGQYFQVQVVKIQDIKNGQYLTVYKDYIYHFTEQIFNILYDEIIINGSIEPIILVSTNQYLAQAQVHFNEDFTKMEVVKTSFTWFTIYYKWYKIEESPILFMSSLTYITIFNYENFNFHYYIYFGGDTKSRRFIRQNGVDPDLFIIISQNQISINERGNFGQFSKYGKPPLSGNIRQSYCSFFQVKNIFDWYLIKSGDDGSNSLVFTVPIFPLSQSNTQIDITTSFGLYWIDINFNLDPFYLFDKILVALAFNQQGLKRLIIACDSNKVYSLDFVTRDYQYLTQLSYTTLALRAFSSPQLIAIGEYDSGAIQLWKYNQITSKFESFLSFKLEILQDALIYFDMSNDYTLWIQYANVNIFYSIKDCLTDYSLCQQCTQQYYFNTTNSYDKNSVYGVGTSEQPFTSSYNFISAIIKAQFYKLIVSGVFDMSVSIFITPDNQLNLNPSIMNFGFNSIISLGFNSTEKGTYASIGYQNTLQFDNFNRISFQDIKINFSFTQANNNCGILFQNVLLGAFINNIQLYNINQNLFPKSCQSIQAISTQLNIGKYIIQNEDFSNHLQVITQFNSSQIFISNFYLINCTLGPQFSIFQQQTDIKASLTNIVLSQNKCFNQTNQFSSNDTIDRAQYFETSKIASINSYNVTMKNQLDVKFGLIQISNVVNITLFECFCDDSFYNNYQNVAINGCLSLNEIASTIINNAKFYKKRLKDSSLLSLENKSILLATISIINSSFYDLVLFQTNENTQTMPVYLVSNQNLQVSIDKCLFQNLNLQSIQFTQTYSVTGLWILDYAGSVQISNSQFKDSYSNSQYGFGYIQVSQLSLDTVVFNNSSFVEDESLSLYNQYGGMLNVRADRVNLLNCNFSNSTAQKGSFLYMVSSNETFNLLFTNISFSYGFALLDGGAIFIDTNGYYINYKCENCQFSNLYIQQPQASIIGIQQNSNNQENDKNFVIFDEGYINNTIGIQENYFITLSYAYIYFNNINQSYYNITLKSRALRQFLSLKDQQQSTLINIINSQASLTKCSISNLKIKNKQSQVPLLIQSQDSIINLINSQIQRCQFVRSVINLVGGQLFIDNTIFQNVFYFFSGRILFDLNEKNLITQSNSLIITNNTSIQILNNSKFEQLNCDSCNGAALQVINGNINIQDSIFNQTNAQQGGAIFITGLVGNNYIRKTIFVEGQSQYNGGSLYFQQQQQQNPFSLDISECQYLNNTSIDGKGGSLYISSNSLNPLNMSISVYFTDFTNNLAQIGGAIYNQNISIQVQNSQFIQNYAKIFGSNSISYPTKLLLVNIEQFLSKYNGTITNNQIIIQNFRSGHFFEDIQFQMINDFGEVIIPVSYEEKQSYRVQVRINQKTKNYENYQITGELDTSFNRQSQLYTFSKLYLVGTPNSSVILQFYSNQIFNLEDQTNQYIQIYSYDIIVNFRECISGEQIKQYNSLTQCDICKKGQYSLNIQQCQDCPIGAECLGGNKIEIKEGFWRRSQEIDLILSCENQKSNCIGGFFGNQICQEGYIGALCEECDINGDYWGESYSQNSKYSCQKCSKVKYNIWLLALITLWTLLSMNIAIKENINNLKVENALLQKTINKQRNKLKLAKLFETKQSTMKTFSNTKISNPVNILQKQKKIKMEKQRNKNQIESQGIYLKILTNYFQIVSCISTFNLSIPSGFIELPQFVGNPVKLTMSSLDCLLIEIQSDIPIIYFRLVFSQIIPIIYILIIFLGLLIKHLCQKRKNNLQQFPYYALSTACLFLIIFIQPDLVAQFIALISCRTIGDRVYILSNVSYECFTEQHIKYMIILVVPLLIIWVLIIPLVLIMLLVSKKSKLDDSNSKLNLGFLYKEYKNSAYFWEFIKMTEKLSIILVLNFFSQTITVKGILIFIIISLYGISTSIVKPFKQVNINQIDIQSTNVCSITILLAIFMNRNPFSYFYYPSFGILVLINFIFIIFLLKLIMISYLDFIKFQIQTLASKYSDKFHFLKKLQRDSQGTKKLNPDLKLKIQRAFQNYLNMNQTQKKQIFINIFEQQLSKIFFFPLNCYLLVSFIDFKCKSPELRLQQQNTIQSPNILSMQNQSIEYERNSLFLVRVTNLDLAFNTIKTNNYQNLKGKQIKLIQKFILNYQFLIHSLNYFLINRYQRPLTIKLIQIQKNYFLFI</sequence>
<keyword evidence="3" id="KW-0732">Signal</keyword>
<evidence type="ECO:0000256" key="1">
    <source>
        <dbReference type="SAM" id="Coils"/>
    </source>
</evidence>
<evidence type="ECO:0000256" key="3">
    <source>
        <dbReference type="SAM" id="SignalP"/>
    </source>
</evidence>
<dbReference type="RefSeq" id="XP_001016990.3">
    <property type="nucleotide sequence ID" value="XM_001016990.3"/>
</dbReference>
<feature type="signal peptide" evidence="3">
    <location>
        <begin position="1"/>
        <end position="23"/>
    </location>
</feature>
<evidence type="ECO:0000313" key="4">
    <source>
        <dbReference type="EMBL" id="EAR96745.3"/>
    </source>
</evidence>
<feature type="chain" id="PRO_5004202221" evidence="3">
    <location>
        <begin position="24"/>
        <end position="2397"/>
    </location>
</feature>
<dbReference type="Proteomes" id="UP000009168">
    <property type="component" value="Unassembled WGS sequence"/>
</dbReference>